<dbReference type="EMBL" id="QXGA01006328">
    <property type="protein sequence ID" value="KAE9063508.1"/>
    <property type="molecule type" value="Genomic_DNA"/>
</dbReference>
<gene>
    <name evidence="8" type="ORF">PF001_g30910</name>
    <name evidence="7" type="ORF">PF002_g22612</name>
    <name evidence="6" type="ORF">PF005_g21462</name>
    <name evidence="5" type="ORF">PF006_g30928</name>
    <name evidence="4" type="ORF">PF007_g30757</name>
    <name evidence="1" type="ORF">PF009_g31260</name>
    <name evidence="3" type="ORF">PF010_g30712</name>
    <name evidence="2" type="ORF">PF011_g30357</name>
</gene>
<evidence type="ECO:0000313" key="2">
    <source>
        <dbReference type="EMBL" id="KAE8959649.1"/>
    </source>
</evidence>
<evidence type="ECO:0000313" key="8">
    <source>
        <dbReference type="EMBL" id="KAE9265387.1"/>
    </source>
</evidence>
<dbReference type="Proteomes" id="UP000433483">
    <property type="component" value="Unassembled WGS sequence"/>
</dbReference>
<evidence type="ECO:0000313" key="7">
    <source>
        <dbReference type="EMBL" id="KAE9197859.1"/>
    </source>
</evidence>
<evidence type="ECO:0000313" key="1">
    <source>
        <dbReference type="EMBL" id="KAE8918425.1"/>
    </source>
</evidence>
<name>A0A6A3DBQ5_9STRA</name>
<dbReference type="Proteomes" id="UP000429523">
    <property type="component" value="Unassembled WGS sequence"/>
</dbReference>
<evidence type="ECO:0000313" key="12">
    <source>
        <dbReference type="Proteomes" id="UP000440367"/>
    </source>
</evidence>
<proteinExistence type="predicted"/>
<dbReference type="EMBL" id="QXGE01006368">
    <property type="protein sequence ID" value="KAE9265387.1"/>
    <property type="molecule type" value="Genomic_DNA"/>
</dbReference>
<evidence type="ECO:0000313" key="9">
    <source>
        <dbReference type="Proteomes" id="UP000429523"/>
    </source>
</evidence>
<dbReference type="EMBL" id="QXGF01005714">
    <property type="protein sequence ID" value="KAE8918425.1"/>
    <property type="molecule type" value="Genomic_DNA"/>
</dbReference>
<evidence type="ECO:0000313" key="16">
    <source>
        <dbReference type="Proteomes" id="UP000488956"/>
    </source>
</evidence>
<dbReference type="Proteomes" id="UP000460718">
    <property type="component" value="Unassembled WGS sequence"/>
</dbReference>
<evidence type="ECO:0000313" key="3">
    <source>
        <dbReference type="EMBL" id="KAE9059205.1"/>
    </source>
</evidence>
<evidence type="ECO:0000313" key="14">
    <source>
        <dbReference type="Proteomes" id="UP000441208"/>
    </source>
</evidence>
<keyword evidence="10" id="KW-1185">Reference proteome</keyword>
<evidence type="ECO:0000313" key="10">
    <source>
        <dbReference type="Proteomes" id="UP000433483"/>
    </source>
</evidence>
<dbReference type="Proteomes" id="UP000440732">
    <property type="component" value="Unassembled WGS sequence"/>
</dbReference>
<accession>A0A6A3DBQ5</accession>
<dbReference type="AlphaFoldDB" id="A0A6A3DBQ5"/>
<reference evidence="9 10" key="1">
    <citation type="submission" date="2018-08" db="EMBL/GenBank/DDBJ databases">
        <title>Genomic investigation of the strawberry pathogen Phytophthora fragariae indicates pathogenicity is determined by transcriptional variation in three key races.</title>
        <authorList>
            <person name="Adams T.M."/>
            <person name="Armitage A.D."/>
            <person name="Sobczyk M.K."/>
            <person name="Bates H.J."/>
            <person name="Dunwell J.M."/>
            <person name="Nellist C.F."/>
            <person name="Harrison R.J."/>
        </authorList>
    </citation>
    <scope>NUCLEOTIDE SEQUENCE [LARGE SCALE GENOMIC DNA]</scope>
    <source>
        <strain evidence="8 11">A4</strain>
        <strain evidence="7 12">BC-1</strain>
        <strain evidence="6 10">NOV-27</strain>
        <strain evidence="5 13">NOV-5</strain>
        <strain evidence="4 14">NOV-71</strain>
        <strain evidence="1 9">NOV-9</strain>
        <strain evidence="3 16">ONT-3</strain>
        <strain evidence="2 15">SCRP245</strain>
    </source>
</reference>
<dbReference type="Proteomes" id="UP000488956">
    <property type="component" value="Unassembled WGS sequence"/>
</dbReference>
<evidence type="ECO:0000313" key="11">
    <source>
        <dbReference type="Proteomes" id="UP000437068"/>
    </source>
</evidence>
<dbReference type="Proteomes" id="UP000437068">
    <property type="component" value="Unassembled WGS sequence"/>
</dbReference>
<protein>
    <recommendedName>
        <fullName evidence="17">Myb-like domain-containing protein</fullName>
    </recommendedName>
</protein>
<evidence type="ECO:0000313" key="4">
    <source>
        <dbReference type="EMBL" id="KAE9060007.1"/>
    </source>
</evidence>
<dbReference type="EMBL" id="QXGB01001832">
    <property type="protein sequence ID" value="KAE9184941.1"/>
    <property type="molecule type" value="Genomic_DNA"/>
</dbReference>
<dbReference type="Proteomes" id="UP000441208">
    <property type="component" value="Unassembled WGS sequence"/>
</dbReference>
<dbReference type="EMBL" id="QXFX01006118">
    <property type="protein sequence ID" value="KAE9059205.1"/>
    <property type="molecule type" value="Genomic_DNA"/>
</dbReference>
<evidence type="ECO:0000313" key="13">
    <source>
        <dbReference type="Proteomes" id="UP000440732"/>
    </source>
</evidence>
<comment type="caution">
    <text evidence="1">The sequence shown here is derived from an EMBL/GenBank/DDBJ whole genome shotgun (WGS) entry which is preliminary data.</text>
</comment>
<dbReference type="Proteomes" id="UP000440367">
    <property type="component" value="Unassembled WGS sequence"/>
</dbReference>
<sequence>MISPEVMQELLAVRQVLHYLPESQCTEKGWTPHEQQLFWVALATFPQGPWTAIA</sequence>
<dbReference type="OrthoDB" id="122953at2759"/>
<evidence type="ECO:0008006" key="17">
    <source>
        <dbReference type="Google" id="ProtNLM"/>
    </source>
</evidence>
<organism evidence="1 9">
    <name type="scientific">Phytophthora fragariae</name>
    <dbReference type="NCBI Taxonomy" id="53985"/>
    <lineage>
        <taxon>Eukaryota</taxon>
        <taxon>Sar</taxon>
        <taxon>Stramenopiles</taxon>
        <taxon>Oomycota</taxon>
        <taxon>Peronosporomycetes</taxon>
        <taxon>Peronosporales</taxon>
        <taxon>Peronosporaceae</taxon>
        <taxon>Phytophthora</taxon>
    </lineage>
</organism>
<evidence type="ECO:0000313" key="6">
    <source>
        <dbReference type="EMBL" id="KAE9184941.1"/>
    </source>
</evidence>
<evidence type="ECO:0000313" key="5">
    <source>
        <dbReference type="EMBL" id="KAE9063508.1"/>
    </source>
</evidence>
<dbReference type="EMBL" id="QXFZ01005820">
    <property type="protein sequence ID" value="KAE9060007.1"/>
    <property type="molecule type" value="Genomic_DNA"/>
</dbReference>
<dbReference type="EMBL" id="QXFW01006277">
    <property type="protein sequence ID" value="KAE8959649.1"/>
    <property type="molecule type" value="Genomic_DNA"/>
</dbReference>
<evidence type="ECO:0000313" key="15">
    <source>
        <dbReference type="Proteomes" id="UP000460718"/>
    </source>
</evidence>
<dbReference type="EMBL" id="QXGD01001852">
    <property type="protein sequence ID" value="KAE9197859.1"/>
    <property type="molecule type" value="Genomic_DNA"/>
</dbReference>